<gene>
    <name evidence="3" type="ORF">UX92_C0004G0021</name>
</gene>
<proteinExistence type="predicted"/>
<evidence type="ECO:0000313" key="4">
    <source>
        <dbReference type="Proteomes" id="UP000034565"/>
    </source>
</evidence>
<keyword evidence="1" id="KW-0472">Membrane</keyword>
<dbReference type="Pfam" id="PF19077">
    <property type="entry name" value="Big_13"/>
    <property type="match status" value="1"/>
</dbReference>
<accession>A0A0G1SKZ0</accession>
<dbReference type="Proteomes" id="UP000034565">
    <property type="component" value="Unassembled WGS sequence"/>
</dbReference>
<protein>
    <recommendedName>
        <fullName evidence="2">Bacterial Ig-like domain-containing protein</fullName>
    </recommendedName>
</protein>
<keyword evidence="1" id="KW-0812">Transmembrane</keyword>
<dbReference type="InterPro" id="IPR044016">
    <property type="entry name" value="Big_13"/>
</dbReference>
<dbReference type="AlphaFoldDB" id="A0A0G1SKZ0"/>
<evidence type="ECO:0000313" key="3">
    <source>
        <dbReference type="EMBL" id="KKU70144.1"/>
    </source>
</evidence>
<sequence length="227" mass="24349">MSRLSRLEDRRNSRKAVLLILGTIVLLALAVFLGIPILVRMAIFLGDLKSSKMPVDKTDTLPPPPPSFSLPYDATNSARQTISGSAEPGSTIYLTLNGESVGNVVTKDDGAFTLGDIRLQDGDNTLVAVGIDQAGNKGNASSEVEVYYSNKPPELTVETSMVADNKVEIKGTTNGERLTANDRLIIIGQNGKFSTTISLNPDEKVMVFVATDQAGNQARKEVELSRP</sequence>
<name>A0A0G1SKZ0_9BACT</name>
<evidence type="ECO:0000256" key="1">
    <source>
        <dbReference type="SAM" id="Phobius"/>
    </source>
</evidence>
<keyword evidence="1" id="KW-1133">Transmembrane helix</keyword>
<comment type="caution">
    <text evidence="3">The sequence shown here is derived from an EMBL/GenBank/DDBJ whole genome shotgun (WGS) entry which is preliminary data.</text>
</comment>
<feature type="transmembrane region" description="Helical" evidence="1">
    <location>
        <begin position="16"/>
        <end position="39"/>
    </location>
</feature>
<feature type="domain" description="Bacterial Ig-like" evidence="2">
    <location>
        <begin position="74"/>
        <end position="144"/>
    </location>
</feature>
<dbReference type="Gene3D" id="2.60.40.10">
    <property type="entry name" value="Immunoglobulins"/>
    <property type="match status" value="2"/>
</dbReference>
<reference evidence="3 4" key="1">
    <citation type="journal article" date="2015" name="Nature">
        <title>rRNA introns, odd ribosomes, and small enigmatic genomes across a large radiation of phyla.</title>
        <authorList>
            <person name="Brown C.T."/>
            <person name="Hug L.A."/>
            <person name="Thomas B.C."/>
            <person name="Sharon I."/>
            <person name="Castelle C.J."/>
            <person name="Singh A."/>
            <person name="Wilkins M.J."/>
            <person name="Williams K.H."/>
            <person name="Banfield J.F."/>
        </authorList>
    </citation>
    <scope>NUCLEOTIDE SEQUENCE [LARGE SCALE GENOMIC DNA]</scope>
</reference>
<dbReference type="InterPro" id="IPR013783">
    <property type="entry name" value="Ig-like_fold"/>
</dbReference>
<dbReference type="EMBL" id="LCOA01000004">
    <property type="protein sequence ID" value="KKU70144.1"/>
    <property type="molecule type" value="Genomic_DNA"/>
</dbReference>
<dbReference type="NCBIfam" id="NF033510">
    <property type="entry name" value="Ca_tandemer"/>
    <property type="match status" value="1"/>
</dbReference>
<evidence type="ECO:0000259" key="2">
    <source>
        <dbReference type="Pfam" id="PF19077"/>
    </source>
</evidence>
<organism evidence="3 4">
    <name type="scientific">Candidatus Amesbacteria bacterium GW2011_GWA1_47_20</name>
    <dbReference type="NCBI Taxonomy" id="1618354"/>
    <lineage>
        <taxon>Bacteria</taxon>
        <taxon>Candidatus Amesiibacteriota</taxon>
    </lineage>
</organism>